<comment type="similarity">
    <text evidence="1">Belongs to the glycosyltransferase 25 family.</text>
</comment>
<dbReference type="AlphaFoldDB" id="A0A368H7I9"/>
<reference evidence="5 6" key="1">
    <citation type="submission" date="2014-10" db="EMBL/GenBank/DDBJ databases">
        <title>Draft genome of the hookworm Ancylostoma caninum.</title>
        <authorList>
            <person name="Mitreva M."/>
        </authorList>
    </citation>
    <scope>NUCLEOTIDE SEQUENCE [LARGE SCALE GENOMIC DNA]</scope>
    <source>
        <strain evidence="5 6">Baltimore</strain>
    </source>
</reference>
<keyword evidence="2" id="KW-0328">Glycosyltransferase</keyword>
<feature type="chain" id="PRO_5016936001" evidence="4">
    <location>
        <begin position="18"/>
        <end position="149"/>
    </location>
</feature>
<comment type="caution">
    <text evidence="5">The sequence shown here is derived from an EMBL/GenBank/DDBJ whole genome shotgun (WGS) entry which is preliminary data.</text>
</comment>
<evidence type="ECO:0000313" key="6">
    <source>
        <dbReference type="Proteomes" id="UP000252519"/>
    </source>
</evidence>
<dbReference type="GO" id="GO:0050211">
    <property type="term" value="F:procollagen galactosyltransferase activity"/>
    <property type="evidence" value="ECO:0007669"/>
    <property type="project" value="TreeGrafter"/>
</dbReference>
<evidence type="ECO:0000313" key="5">
    <source>
        <dbReference type="EMBL" id="RCN51235.1"/>
    </source>
</evidence>
<dbReference type="PANTHER" id="PTHR10730">
    <property type="entry name" value="PROCOLLAGEN-LYSINE,2-OXOGLUTARATE 5-DIOXYGENASE/GLYCOSYLTRANSFERASE 25 FAMILY MEMBER"/>
    <property type="match status" value="1"/>
</dbReference>
<organism evidence="5 6">
    <name type="scientific">Ancylostoma caninum</name>
    <name type="common">Dog hookworm</name>
    <dbReference type="NCBI Taxonomy" id="29170"/>
    <lineage>
        <taxon>Eukaryota</taxon>
        <taxon>Metazoa</taxon>
        <taxon>Ecdysozoa</taxon>
        <taxon>Nematoda</taxon>
        <taxon>Chromadorea</taxon>
        <taxon>Rhabditida</taxon>
        <taxon>Rhabditina</taxon>
        <taxon>Rhabditomorpha</taxon>
        <taxon>Strongyloidea</taxon>
        <taxon>Ancylostomatidae</taxon>
        <taxon>Ancylostomatinae</taxon>
        <taxon>Ancylostoma</taxon>
    </lineage>
</organism>
<accession>A0A368H7I9</accession>
<dbReference type="STRING" id="29170.A0A368H7I9"/>
<dbReference type="Proteomes" id="UP000252519">
    <property type="component" value="Unassembled WGS sequence"/>
</dbReference>
<keyword evidence="6" id="KW-1185">Reference proteome</keyword>
<protein>
    <submittedName>
        <fullName evidence="5">Uncharacterized protein</fullName>
    </submittedName>
</protein>
<keyword evidence="4" id="KW-0732">Signal</keyword>
<evidence type="ECO:0000256" key="2">
    <source>
        <dbReference type="ARBA" id="ARBA00022676"/>
    </source>
</evidence>
<dbReference type="OrthoDB" id="47375at2759"/>
<evidence type="ECO:0000256" key="3">
    <source>
        <dbReference type="ARBA" id="ARBA00022679"/>
    </source>
</evidence>
<proteinExistence type="inferred from homology"/>
<sequence length="149" mass="17152">MRLALATWLVLLSPAHSLFPGAIPDEGDIRHIYPMVQISMGLDSHAHVIPYLLGWLENIDYPKSRLHLMLYLLAKEDTTADQVMWWKESVASLFASVTIVEREENWLEAGLRSARLRRASRVLLITGNTLPLRGKLLQFNFWIILEYII</sequence>
<evidence type="ECO:0000256" key="1">
    <source>
        <dbReference type="ARBA" id="ARBA00006721"/>
    </source>
</evidence>
<evidence type="ECO:0000256" key="4">
    <source>
        <dbReference type="SAM" id="SignalP"/>
    </source>
</evidence>
<feature type="signal peptide" evidence="4">
    <location>
        <begin position="1"/>
        <end position="17"/>
    </location>
</feature>
<dbReference type="PANTHER" id="PTHR10730:SF53">
    <property type="entry name" value="GLYCOSYLTRANSFERASE 25 FAMILY MEMBER"/>
    <property type="match status" value="1"/>
</dbReference>
<name>A0A368H7I9_ANCCA</name>
<dbReference type="EMBL" id="JOJR01000015">
    <property type="protein sequence ID" value="RCN51235.1"/>
    <property type="molecule type" value="Genomic_DNA"/>
</dbReference>
<keyword evidence="3" id="KW-0808">Transferase</keyword>
<dbReference type="InterPro" id="IPR050757">
    <property type="entry name" value="Collagen_mod_GT25"/>
</dbReference>
<gene>
    <name evidence="5" type="ORF">ANCCAN_02596</name>
</gene>